<dbReference type="Gene3D" id="2.60.120.10">
    <property type="entry name" value="Jelly Rolls"/>
    <property type="match status" value="1"/>
</dbReference>
<proteinExistence type="predicted"/>
<dbReference type="InterPro" id="IPR049452">
    <property type="entry name" value="Anoctamin_TM"/>
</dbReference>
<evidence type="ECO:0000313" key="8">
    <source>
        <dbReference type="EnsemblProtists" id="PYU1_T003201"/>
    </source>
</evidence>
<dbReference type="PROSITE" id="PS50042">
    <property type="entry name" value="CNMP_BINDING_3"/>
    <property type="match status" value="1"/>
</dbReference>
<feature type="transmembrane region" description="Helical" evidence="6">
    <location>
        <begin position="686"/>
        <end position="715"/>
    </location>
</feature>
<dbReference type="AlphaFoldDB" id="K3WE10"/>
<dbReference type="Pfam" id="PF04547">
    <property type="entry name" value="Anoctamin"/>
    <property type="match status" value="1"/>
</dbReference>
<dbReference type="InterPro" id="IPR014710">
    <property type="entry name" value="RmlC-like_jellyroll"/>
</dbReference>
<keyword evidence="3 6" id="KW-1133">Transmembrane helix</keyword>
<organism evidence="8 9">
    <name type="scientific">Globisporangium ultimum (strain ATCC 200006 / CBS 805.95 / DAOM BR144)</name>
    <name type="common">Pythium ultimum</name>
    <dbReference type="NCBI Taxonomy" id="431595"/>
    <lineage>
        <taxon>Eukaryota</taxon>
        <taxon>Sar</taxon>
        <taxon>Stramenopiles</taxon>
        <taxon>Oomycota</taxon>
        <taxon>Peronosporomycetes</taxon>
        <taxon>Pythiales</taxon>
        <taxon>Pythiaceae</taxon>
        <taxon>Globisporangium</taxon>
    </lineage>
</organism>
<reference evidence="8" key="3">
    <citation type="submission" date="2015-02" db="UniProtKB">
        <authorList>
            <consortium name="EnsemblProtists"/>
        </authorList>
    </citation>
    <scope>IDENTIFICATION</scope>
    <source>
        <strain evidence="8">DAOM BR144</strain>
    </source>
</reference>
<keyword evidence="2 6" id="KW-0812">Transmembrane</keyword>
<sequence length="1001" mass="113539">MDSALPLLAPPSGDTLKFRKRNNDLDEREEEALRVQIRQHIGASVFRTKSAKTGRHQQQHEGSYRDGCSHSTASDTASLTGGASTILDATSLRAMWSSSTASLCSVSEILKLVQCMLWFADEDMAEEIDESDPKIQAGKKFLAGVEAFAMLTENELAQLVGLAEFRAYHGGETVIEDERNADGLYIVLTGTAARFISSNATMDGDDDTTTASSSSPTDTFGYQEHFGIIVSPTEATSVERVETTAVATSDLLECIWLPELVVRMLNIQPRLEHEFALILHNHRGGGGQSIEERRKSQEDILLRLLRAGVHVTVLANTRNTTHTIVLLLSAPLWLLAREDKLMAMERIIENHAEEDNTRSTHVGDDYEYHAETMTSSDRVAAFASILTRPATDKPPGVGLRSIEHNLDPVVRDVFPLHDPSMTDFILSTWFKETHSASTKRLFLLRIKDYFGLRIAFFTAFVRLYNAALVYPLNVGVVLWVFWRWIHYRSYVKALGIYGLCIAFIWAPSFLKRWKRYENSLLVEWNLLGTKEIAQPNPEFRDYVVETINVAGEGEPPDYVEVKTYDHRRRWPKYAIFGLFCTVCLVLLFVFVGVYVQWYIIAVMTPMCTDPRCPEFLDAKSPDGSSGCIAHCNELFAQGKSYLFMKHIHSCTQYCDNATFDREYYRCNAPLVGCFHTERGIVGTARWFYVLVQGIVLGLTLDIVFLAIFEAIALAFNRWENYQTEQEREKRSIEKIFLFNWVGYFYWFFLLAFVYVPNGDDVQQFVQTHVDRNWVFSWNKNVRFSRYWIDGLISMDSAFVTPMIVTQALNLVINTFVPYLLRRALIRARDSYHVKKERLFQTALKNKGGSKTSGKLGAKGVDSAHASEVSLEASSSSYGADLNLIDNTVLSDTTDQWIHITEQQQMNRDEHRVLVPLSHKRHIWTLEAIESVMRKQALGAADYPVLGMPHLLLELQWIDTRLPTKVAVRVRGPQPHELVLSRKFCETNLCYGIPTGAFSAIS</sequence>
<evidence type="ECO:0000256" key="1">
    <source>
        <dbReference type="ARBA" id="ARBA00004141"/>
    </source>
</evidence>
<dbReference type="SUPFAM" id="SSF51206">
    <property type="entry name" value="cAMP-binding domain-like"/>
    <property type="match status" value="1"/>
</dbReference>
<feature type="compositionally biased region" description="Low complexity" evidence="5">
    <location>
        <begin position="209"/>
        <end position="219"/>
    </location>
</feature>
<dbReference type="EMBL" id="GL376603">
    <property type="status" value="NOT_ANNOTATED_CDS"/>
    <property type="molecule type" value="Genomic_DNA"/>
</dbReference>
<dbReference type="GO" id="GO:0005254">
    <property type="term" value="F:chloride channel activity"/>
    <property type="evidence" value="ECO:0007669"/>
    <property type="project" value="TreeGrafter"/>
</dbReference>
<evidence type="ECO:0000313" key="9">
    <source>
        <dbReference type="Proteomes" id="UP000019132"/>
    </source>
</evidence>
<dbReference type="GO" id="GO:0016020">
    <property type="term" value="C:membrane"/>
    <property type="evidence" value="ECO:0007669"/>
    <property type="project" value="UniProtKB-SubCell"/>
</dbReference>
<dbReference type="EnsemblProtists" id="PYU1_T003201">
    <property type="protein sequence ID" value="PYU1_T003201"/>
    <property type="gene ID" value="PYU1_G003194"/>
</dbReference>
<dbReference type="Proteomes" id="UP000019132">
    <property type="component" value="Unassembled WGS sequence"/>
</dbReference>
<protein>
    <recommendedName>
        <fullName evidence="7">Cyclic nucleotide-binding domain-containing protein</fullName>
    </recommendedName>
</protein>
<feature type="region of interest" description="Disordered" evidence="5">
    <location>
        <begin position="48"/>
        <end position="79"/>
    </location>
</feature>
<reference evidence="9" key="1">
    <citation type="journal article" date="2010" name="Genome Biol.">
        <title>Genome sequence of the necrotrophic plant pathogen Pythium ultimum reveals original pathogenicity mechanisms and effector repertoire.</title>
        <authorList>
            <person name="Levesque C.A."/>
            <person name="Brouwer H."/>
            <person name="Cano L."/>
            <person name="Hamilton J.P."/>
            <person name="Holt C."/>
            <person name="Huitema E."/>
            <person name="Raffaele S."/>
            <person name="Robideau G.P."/>
            <person name="Thines M."/>
            <person name="Win J."/>
            <person name="Zerillo M.M."/>
            <person name="Beakes G.W."/>
            <person name="Boore J.L."/>
            <person name="Busam D."/>
            <person name="Dumas B."/>
            <person name="Ferriera S."/>
            <person name="Fuerstenberg S.I."/>
            <person name="Gachon C.M."/>
            <person name="Gaulin E."/>
            <person name="Govers F."/>
            <person name="Grenville-Briggs L."/>
            <person name="Horner N."/>
            <person name="Hostetler J."/>
            <person name="Jiang R.H."/>
            <person name="Johnson J."/>
            <person name="Krajaejun T."/>
            <person name="Lin H."/>
            <person name="Meijer H.J."/>
            <person name="Moore B."/>
            <person name="Morris P."/>
            <person name="Phuntmart V."/>
            <person name="Puiu D."/>
            <person name="Shetty J."/>
            <person name="Stajich J.E."/>
            <person name="Tripathy S."/>
            <person name="Wawra S."/>
            <person name="van West P."/>
            <person name="Whitty B.R."/>
            <person name="Coutinho P.M."/>
            <person name="Henrissat B."/>
            <person name="Martin F."/>
            <person name="Thomas P.D."/>
            <person name="Tyler B.M."/>
            <person name="De Vries R.P."/>
            <person name="Kamoun S."/>
            <person name="Yandell M."/>
            <person name="Tisserat N."/>
            <person name="Buell C.R."/>
        </authorList>
    </citation>
    <scope>NUCLEOTIDE SEQUENCE</scope>
    <source>
        <strain evidence="9">DAOM:BR144</strain>
    </source>
</reference>
<dbReference type="InterPro" id="IPR018490">
    <property type="entry name" value="cNMP-bd_dom_sf"/>
</dbReference>
<keyword evidence="4 6" id="KW-0472">Membrane</keyword>
<keyword evidence="9" id="KW-1185">Reference proteome</keyword>
<feature type="region of interest" description="Disordered" evidence="5">
    <location>
        <begin position="199"/>
        <end position="219"/>
    </location>
</feature>
<dbReference type="InParanoid" id="K3WE10"/>
<evidence type="ECO:0000256" key="5">
    <source>
        <dbReference type="SAM" id="MobiDB-lite"/>
    </source>
</evidence>
<evidence type="ECO:0000256" key="3">
    <source>
        <dbReference type="ARBA" id="ARBA00022989"/>
    </source>
</evidence>
<dbReference type="HOGENOM" id="CLU_312760_0_0_1"/>
<feature type="transmembrane region" description="Helical" evidence="6">
    <location>
        <begin position="573"/>
        <end position="600"/>
    </location>
</feature>
<feature type="transmembrane region" description="Helical" evidence="6">
    <location>
        <begin position="736"/>
        <end position="755"/>
    </location>
</feature>
<dbReference type="PANTHER" id="PTHR12308:SF73">
    <property type="entry name" value="ANOCTAMIN"/>
    <property type="match status" value="1"/>
</dbReference>
<evidence type="ECO:0000259" key="7">
    <source>
        <dbReference type="PROSITE" id="PS50042"/>
    </source>
</evidence>
<evidence type="ECO:0000256" key="4">
    <source>
        <dbReference type="ARBA" id="ARBA00023136"/>
    </source>
</evidence>
<name>K3WE10_GLOUD</name>
<feature type="transmembrane region" description="Helical" evidence="6">
    <location>
        <begin position="798"/>
        <end position="820"/>
    </location>
</feature>
<dbReference type="VEuPathDB" id="FungiDB:PYU1_G003194"/>
<feature type="compositionally biased region" description="Polar residues" evidence="5">
    <location>
        <begin position="69"/>
        <end position="79"/>
    </location>
</feature>
<dbReference type="eggNOG" id="KOG2513">
    <property type="taxonomic scope" value="Eukaryota"/>
</dbReference>
<comment type="subcellular location">
    <subcellularLocation>
        <location evidence="1">Membrane</location>
        <topology evidence="1">Multi-pass membrane protein</topology>
    </subcellularLocation>
</comment>
<accession>K3WE10</accession>
<evidence type="ECO:0000256" key="6">
    <source>
        <dbReference type="SAM" id="Phobius"/>
    </source>
</evidence>
<dbReference type="InterPro" id="IPR000595">
    <property type="entry name" value="cNMP-bd_dom"/>
</dbReference>
<feature type="compositionally biased region" description="Basic and acidic residues" evidence="5">
    <location>
        <begin position="58"/>
        <end position="68"/>
    </location>
</feature>
<reference evidence="9" key="2">
    <citation type="submission" date="2010-04" db="EMBL/GenBank/DDBJ databases">
        <authorList>
            <person name="Buell R."/>
            <person name="Hamilton J."/>
            <person name="Hostetler J."/>
        </authorList>
    </citation>
    <scope>NUCLEOTIDE SEQUENCE [LARGE SCALE GENOMIC DNA]</scope>
    <source>
        <strain evidence="9">DAOM:BR144</strain>
    </source>
</reference>
<dbReference type="InterPro" id="IPR007632">
    <property type="entry name" value="Anoctamin"/>
</dbReference>
<feature type="domain" description="Cyclic nucleotide-binding" evidence="7">
    <location>
        <begin position="147"/>
        <end position="221"/>
    </location>
</feature>
<dbReference type="PANTHER" id="PTHR12308">
    <property type="entry name" value="ANOCTAMIN"/>
    <property type="match status" value="1"/>
</dbReference>
<evidence type="ECO:0000256" key="2">
    <source>
        <dbReference type="ARBA" id="ARBA00022692"/>
    </source>
</evidence>